<dbReference type="AlphaFoldDB" id="A0AAE0JX88"/>
<evidence type="ECO:0000256" key="2">
    <source>
        <dbReference type="ARBA" id="ARBA00022692"/>
    </source>
</evidence>
<feature type="transmembrane region" description="Helical" evidence="6">
    <location>
        <begin position="213"/>
        <end position="239"/>
    </location>
</feature>
<feature type="region of interest" description="Disordered" evidence="5">
    <location>
        <begin position="1"/>
        <end position="70"/>
    </location>
</feature>
<feature type="transmembrane region" description="Helical" evidence="6">
    <location>
        <begin position="87"/>
        <end position="104"/>
    </location>
</feature>
<comment type="subcellular location">
    <subcellularLocation>
        <location evidence="1">Membrane</location>
        <topology evidence="1">Multi-pass membrane protein</topology>
    </subcellularLocation>
</comment>
<feature type="transmembrane region" description="Helical" evidence="6">
    <location>
        <begin position="284"/>
        <end position="303"/>
    </location>
</feature>
<evidence type="ECO:0000313" key="8">
    <source>
        <dbReference type="EMBL" id="KAK3365642.1"/>
    </source>
</evidence>
<feature type="transmembrane region" description="Helical" evidence="6">
    <location>
        <begin position="414"/>
        <end position="434"/>
    </location>
</feature>
<keyword evidence="2 6" id="KW-0812">Transmembrane</keyword>
<dbReference type="SUPFAM" id="SSF103473">
    <property type="entry name" value="MFS general substrate transporter"/>
    <property type="match status" value="1"/>
</dbReference>
<reference evidence="8" key="2">
    <citation type="submission" date="2023-06" db="EMBL/GenBank/DDBJ databases">
        <authorList>
            <consortium name="Lawrence Berkeley National Laboratory"/>
            <person name="Haridas S."/>
            <person name="Hensen N."/>
            <person name="Bonometti L."/>
            <person name="Westerberg I."/>
            <person name="Brannstrom I.O."/>
            <person name="Guillou S."/>
            <person name="Cros-Aarteil S."/>
            <person name="Calhoun S."/>
            <person name="Kuo A."/>
            <person name="Mondo S."/>
            <person name="Pangilinan J."/>
            <person name="Riley R."/>
            <person name="Labutti K."/>
            <person name="Andreopoulos B."/>
            <person name="Lipzen A."/>
            <person name="Chen C."/>
            <person name="Yanf M."/>
            <person name="Daum C."/>
            <person name="Ng V."/>
            <person name="Clum A."/>
            <person name="Steindorff A."/>
            <person name="Ohm R."/>
            <person name="Martin F."/>
            <person name="Silar P."/>
            <person name="Natvig D."/>
            <person name="Lalanne C."/>
            <person name="Gautier V."/>
            <person name="Ament-Velasquez S.L."/>
            <person name="Kruys A."/>
            <person name="Hutchinson M.I."/>
            <person name="Powell A.J."/>
            <person name="Barry K."/>
            <person name="Miller A.N."/>
            <person name="Grigoriev I.V."/>
            <person name="Debuchy R."/>
            <person name="Gladieux P."/>
            <person name="Thoren M.H."/>
            <person name="Johannesson H."/>
        </authorList>
    </citation>
    <scope>NUCLEOTIDE SEQUENCE</scope>
    <source>
        <strain evidence="8">CBS 958.72</strain>
    </source>
</reference>
<dbReference type="Gene3D" id="1.20.1250.20">
    <property type="entry name" value="MFS general substrate transporter like domains"/>
    <property type="match status" value="1"/>
</dbReference>
<gene>
    <name evidence="8" type="ORF">B0T24DRAFT_636294</name>
</gene>
<feature type="transmembrane region" description="Helical" evidence="6">
    <location>
        <begin position="245"/>
        <end position="263"/>
    </location>
</feature>
<evidence type="ECO:0000313" key="9">
    <source>
        <dbReference type="Proteomes" id="UP001287356"/>
    </source>
</evidence>
<dbReference type="InterPro" id="IPR005829">
    <property type="entry name" value="Sugar_transporter_CS"/>
</dbReference>
<feature type="transmembrane region" description="Helical" evidence="6">
    <location>
        <begin position="309"/>
        <end position="332"/>
    </location>
</feature>
<dbReference type="PROSITE" id="PS50850">
    <property type="entry name" value="MFS"/>
    <property type="match status" value="1"/>
</dbReference>
<dbReference type="Pfam" id="PF07690">
    <property type="entry name" value="MFS_1"/>
    <property type="match status" value="1"/>
</dbReference>
<proteinExistence type="predicted"/>
<protein>
    <submittedName>
        <fullName evidence="8">Major facilitator superfamily domain-containing protein</fullName>
    </submittedName>
</protein>
<keyword evidence="3 6" id="KW-1133">Transmembrane helix</keyword>
<dbReference type="GO" id="GO:0015174">
    <property type="term" value="F:basic amino acid transmembrane transporter activity"/>
    <property type="evidence" value="ECO:0007669"/>
    <property type="project" value="TreeGrafter"/>
</dbReference>
<feature type="transmembrane region" description="Helical" evidence="6">
    <location>
        <begin position="155"/>
        <end position="174"/>
    </location>
</feature>
<evidence type="ECO:0000256" key="4">
    <source>
        <dbReference type="ARBA" id="ARBA00023136"/>
    </source>
</evidence>
<feature type="transmembrane region" description="Helical" evidence="6">
    <location>
        <begin position="344"/>
        <end position="373"/>
    </location>
</feature>
<feature type="transmembrane region" description="Helical" evidence="6">
    <location>
        <begin position="379"/>
        <end position="402"/>
    </location>
</feature>
<evidence type="ECO:0000256" key="3">
    <source>
        <dbReference type="ARBA" id="ARBA00022989"/>
    </source>
</evidence>
<evidence type="ECO:0000256" key="6">
    <source>
        <dbReference type="SAM" id="Phobius"/>
    </source>
</evidence>
<keyword evidence="9" id="KW-1185">Reference proteome</keyword>
<dbReference type="PROSITE" id="PS00217">
    <property type="entry name" value="SUGAR_TRANSPORT_2"/>
    <property type="match status" value="1"/>
</dbReference>
<accession>A0AAE0JX88</accession>
<evidence type="ECO:0000259" key="7">
    <source>
        <dbReference type="PROSITE" id="PS50850"/>
    </source>
</evidence>
<evidence type="ECO:0000256" key="1">
    <source>
        <dbReference type="ARBA" id="ARBA00004141"/>
    </source>
</evidence>
<feature type="transmembrane region" description="Helical" evidence="6">
    <location>
        <begin position="560"/>
        <end position="583"/>
    </location>
</feature>
<comment type="caution">
    <text evidence="8">The sequence shown here is derived from an EMBL/GenBank/DDBJ whole genome shotgun (WGS) entry which is preliminary data.</text>
</comment>
<feature type="compositionally biased region" description="Low complexity" evidence="5">
    <location>
        <begin position="23"/>
        <end position="40"/>
    </location>
</feature>
<feature type="transmembrane region" description="Helical" evidence="6">
    <location>
        <begin position="440"/>
        <end position="461"/>
    </location>
</feature>
<name>A0AAE0JX88_9PEZI</name>
<dbReference type="GO" id="GO:0000329">
    <property type="term" value="C:fungal-type vacuole membrane"/>
    <property type="evidence" value="ECO:0007669"/>
    <property type="project" value="TreeGrafter"/>
</dbReference>
<keyword evidence="4 6" id="KW-0472">Membrane</keyword>
<reference evidence="8" key="1">
    <citation type="journal article" date="2023" name="Mol. Phylogenet. Evol.">
        <title>Genome-scale phylogeny and comparative genomics of the fungal order Sordariales.</title>
        <authorList>
            <person name="Hensen N."/>
            <person name="Bonometti L."/>
            <person name="Westerberg I."/>
            <person name="Brannstrom I.O."/>
            <person name="Guillou S."/>
            <person name="Cros-Aarteil S."/>
            <person name="Calhoun S."/>
            <person name="Haridas S."/>
            <person name="Kuo A."/>
            <person name="Mondo S."/>
            <person name="Pangilinan J."/>
            <person name="Riley R."/>
            <person name="LaButti K."/>
            <person name="Andreopoulos B."/>
            <person name="Lipzen A."/>
            <person name="Chen C."/>
            <person name="Yan M."/>
            <person name="Daum C."/>
            <person name="Ng V."/>
            <person name="Clum A."/>
            <person name="Steindorff A."/>
            <person name="Ohm R.A."/>
            <person name="Martin F."/>
            <person name="Silar P."/>
            <person name="Natvig D.O."/>
            <person name="Lalanne C."/>
            <person name="Gautier V."/>
            <person name="Ament-Velasquez S.L."/>
            <person name="Kruys A."/>
            <person name="Hutchinson M.I."/>
            <person name="Powell A.J."/>
            <person name="Barry K."/>
            <person name="Miller A.N."/>
            <person name="Grigoriev I.V."/>
            <person name="Debuchy R."/>
            <person name="Gladieux P."/>
            <person name="Hiltunen Thoren M."/>
            <person name="Johannesson H."/>
        </authorList>
    </citation>
    <scope>NUCLEOTIDE SEQUENCE</scope>
    <source>
        <strain evidence="8">CBS 958.72</strain>
    </source>
</reference>
<evidence type="ECO:0000256" key="5">
    <source>
        <dbReference type="SAM" id="MobiDB-lite"/>
    </source>
</evidence>
<dbReference type="Proteomes" id="UP001287356">
    <property type="component" value="Unassembled WGS sequence"/>
</dbReference>
<organism evidence="8 9">
    <name type="scientific">Lasiosphaeria ovina</name>
    <dbReference type="NCBI Taxonomy" id="92902"/>
    <lineage>
        <taxon>Eukaryota</taxon>
        <taxon>Fungi</taxon>
        <taxon>Dikarya</taxon>
        <taxon>Ascomycota</taxon>
        <taxon>Pezizomycotina</taxon>
        <taxon>Sordariomycetes</taxon>
        <taxon>Sordariomycetidae</taxon>
        <taxon>Sordariales</taxon>
        <taxon>Lasiosphaeriaceae</taxon>
        <taxon>Lasiosphaeria</taxon>
    </lineage>
</organism>
<dbReference type="InterPro" id="IPR011701">
    <property type="entry name" value="MFS"/>
</dbReference>
<dbReference type="EMBL" id="JAULSN010000008">
    <property type="protein sequence ID" value="KAK3365642.1"/>
    <property type="molecule type" value="Genomic_DNA"/>
</dbReference>
<dbReference type="PANTHER" id="PTHR23501:SF6">
    <property type="entry name" value="MULTIDRUG TRANSPORTER, PUTATIVE (AFU_ORTHOLOGUE AFUA_3G14560)-RELATED"/>
    <property type="match status" value="1"/>
</dbReference>
<feature type="domain" description="Major facilitator superfamily (MFS) profile" evidence="7">
    <location>
        <begin position="90"/>
        <end position="539"/>
    </location>
</feature>
<dbReference type="PANTHER" id="PTHR23501">
    <property type="entry name" value="MAJOR FACILITATOR SUPERFAMILY"/>
    <property type="match status" value="1"/>
</dbReference>
<feature type="transmembrane region" description="Helical" evidence="6">
    <location>
        <begin position="124"/>
        <end position="143"/>
    </location>
</feature>
<sequence>MATAVALGAGPRLRHPGGDDDGASISTSASASASAAATATEDTPLLRSETASSLTARDASPAPQLPPPAVGDGVGLPPGYAMGRGQTVCIVLSMWALIFLQASNMSGITTTQSTIAADLDAYEYAMWFTSAYMITASSVAPLVGRLAMIFSPGPMILFSAFFFSVGALVTSQAQSFVVFILGRVLIGVGAGGIMTLSLILVIQLTSKRRRGLWVGLTNAGFTMGVSTGAVVFGALLPVLGWRALFWAQSPIGVLAGFGVYFSMPPMAAHGASKDMTTRQKLARLDYAGAVTLTLTIVLFLYGLSGTIQMLPIALSLVTLALFILIESSFALDPIIPLTVLKDRGILLSCFSQLGFMAARWTVLFYAPVFVLAVRGLSPAVAGSILIPTNLGFGLGGLVVGFWHIRRAGSFWAPSLAGLLFFALSVFALSFVGTAAASLPLYVLVVFANGLATGAALNYTLAHLLHLSAPDTHFIVTGLLSTFRGFAGSFGTAIGGGIFVRSLRAALAAGFERLGDGHLSDTHAKLITVLVGSPAAVQDRDLLSPAERLVAVHGYENALRVLYHATAVVCVLVIAVQAGTGWALPPAAHVPLTRAEEDEIEEAILEHDGTMEA</sequence>
<dbReference type="InterPro" id="IPR036259">
    <property type="entry name" value="MFS_trans_sf"/>
</dbReference>
<dbReference type="InterPro" id="IPR020846">
    <property type="entry name" value="MFS_dom"/>
</dbReference>
<feature type="transmembrane region" description="Helical" evidence="6">
    <location>
        <begin position="180"/>
        <end position="201"/>
    </location>
</feature>